<comment type="function">
    <text evidence="6">Component of the NOP7 complex, which is required for maturation of the 25S and 5.8S ribosomal RNAs and formation of the 60S ribosome.</text>
</comment>
<accession>A0A9Q3GD18</accession>
<comment type="caution">
    <text evidence="10">The sequence shown here is derived from an EMBL/GenBank/DDBJ whole genome shotgun (WGS) entry which is preliminary data.</text>
</comment>
<evidence type="ECO:0000313" key="10">
    <source>
        <dbReference type="EMBL" id="MBW0462431.1"/>
    </source>
</evidence>
<evidence type="ECO:0000256" key="6">
    <source>
        <dbReference type="HAMAP-Rule" id="MF_03029"/>
    </source>
</evidence>
<keyword evidence="3 7" id="KW-0853">WD repeat</keyword>
<comment type="similarity">
    <text evidence="6">Belongs to the WD repeat WDR12/YTM1 family.</text>
</comment>
<keyword evidence="4" id="KW-0677">Repeat</keyword>
<evidence type="ECO:0000259" key="9">
    <source>
        <dbReference type="Pfam" id="PF08154"/>
    </source>
</evidence>
<evidence type="ECO:0000256" key="1">
    <source>
        <dbReference type="ARBA" id="ARBA00022517"/>
    </source>
</evidence>
<dbReference type="GO" id="GO:0005654">
    <property type="term" value="C:nucleoplasm"/>
    <property type="evidence" value="ECO:0007669"/>
    <property type="project" value="UniProtKB-SubCell"/>
</dbReference>
<dbReference type="Gene3D" id="2.130.10.10">
    <property type="entry name" value="YVTN repeat-like/Quinoprotein amine dehydrogenase"/>
    <property type="match status" value="1"/>
</dbReference>
<dbReference type="Proteomes" id="UP000765509">
    <property type="component" value="Unassembled WGS sequence"/>
</dbReference>
<dbReference type="SUPFAM" id="SSF50978">
    <property type="entry name" value="WD40 repeat-like"/>
    <property type="match status" value="1"/>
</dbReference>
<evidence type="ECO:0000313" key="11">
    <source>
        <dbReference type="Proteomes" id="UP000765509"/>
    </source>
</evidence>
<evidence type="ECO:0000256" key="3">
    <source>
        <dbReference type="ARBA" id="ARBA00022574"/>
    </source>
</evidence>
<dbReference type="Pfam" id="PF00400">
    <property type="entry name" value="WD40"/>
    <property type="match status" value="4"/>
</dbReference>
<evidence type="ECO:0000256" key="5">
    <source>
        <dbReference type="ARBA" id="ARBA00023242"/>
    </source>
</evidence>
<comment type="subcellular location">
    <subcellularLocation>
        <location evidence="6">Nucleus</location>
        <location evidence="6">Nucleolus</location>
    </subcellularLocation>
    <subcellularLocation>
        <location evidence="6">Nucleus</location>
        <location evidence="6">Nucleoplasm</location>
    </subcellularLocation>
</comment>
<dbReference type="OrthoDB" id="10251381at2759"/>
<evidence type="ECO:0000256" key="4">
    <source>
        <dbReference type="ARBA" id="ARBA00022737"/>
    </source>
</evidence>
<protein>
    <recommendedName>
        <fullName evidence="6">Ribosome biogenesis protein YTM1</fullName>
    </recommendedName>
</protein>
<dbReference type="SMART" id="SM00320">
    <property type="entry name" value="WD40"/>
    <property type="match status" value="7"/>
</dbReference>
<dbReference type="InterPro" id="IPR028599">
    <property type="entry name" value="WDR12/Ytm1"/>
</dbReference>
<dbReference type="PROSITE" id="PS50082">
    <property type="entry name" value="WD_REPEATS_2"/>
    <property type="match status" value="1"/>
</dbReference>
<dbReference type="PROSITE" id="PS00678">
    <property type="entry name" value="WD_REPEATS_1"/>
    <property type="match status" value="1"/>
</dbReference>
<evidence type="ECO:0000256" key="7">
    <source>
        <dbReference type="PROSITE-ProRule" id="PRU00221"/>
    </source>
</evidence>
<dbReference type="InterPro" id="IPR001680">
    <property type="entry name" value="WD40_rpt"/>
</dbReference>
<dbReference type="InterPro" id="IPR020472">
    <property type="entry name" value="WD40_PAC1"/>
</dbReference>
<dbReference type="InterPro" id="IPR015943">
    <property type="entry name" value="WD40/YVTN_repeat-like_dom_sf"/>
</dbReference>
<keyword evidence="11" id="KW-1185">Reference proteome</keyword>
<evidence type="ECO:0000256" key="8">
    <source>
        <dbReference type="SAM" id="MobiDB-lite"/>
    </source>
</evidence>
<dbReference type="AlphaFoldDB" id="A0A9Q3GD18"/>
<feature type="domain" description="NLE" evidence="9">
    <location>
        <begin position="21"/>
        <end position="83"/>
    </location>
</feature>
<dbReference type="PRINTS" id="PR00320">
    <property type="entry name" value="GPROTEINBRPT"/>
</dbReference>
<dbReference type="GO" id="GO:0043021">
    <property type="term" value="F:ribonucleoprotein complex binding"/>
    <property type="evidence" value="ECO:0007669"/>
    <property type="project" value="UniProtKB-UniRule"/>
</dbReference>
<proteinExistence type="inferred from homology"/>
<dbReference type="PANTHER" id="PTHR19855">
    <property type="entry name" value="WD40 REPEAT PROTEIN 12, 37"/>
    <property type="match status" value="1"/>
</dbReference>
<dbReference type="PANTHER" id="PTHR19855:SF11">
    <property type="entry name" value="RIBOSOME BIOGENESIS PROTEIN WDR12"/>
    <property type="match status" value="1"/>
</dbReference>
<dbReference type="Pfam" id="PF08154">
    <property type="entry name" value="NLE"/>
    <property type="match status" value="1"/>
</dbReference>
<dbReference type="HAMAP" id="MF_03029">
    <property type="entry name" value="WDR12"/>
    <property type="match status" value="1"/>
</dbReference>
<gene>
    <name evidence="6" type="primary">YTM1</name>
    <name evidence="10" type="ORF">O181_002146</name>
</gene>
<keyword evidence="5 6" id="KW-0539">Nucleus</keyword>
<dbReference type="GO" id="GO:0000463">
    <property type="term" value="P:maturation of LSU-rRNA from tricistronic rRNA transcript (SSU-rRNA, 5.8S rRNA, LSU-rRNA)"/>
    <property type="evidence" value="ECO:0007669"/>
    <property type="project" value="UniProtKB-UniRule"/>
</dbReference>
<comment type="subunit">
    <text evidence="6">Component of the NOP7 complex, composed of ERB1, NOP7 and YTM1. Within the NOP7 complex ERB1 appears to interact directly with NOP7 and YTM1. The NOP7 complex also associates with the 66S pre-ribosome.</text>
</comment>
<dbReference type="InterPro" id="IPR019775">
    <property type="entry name" value="WD40_repeat_CS"/>
</dbReference>
<name>A0A9Q3GD18_9BASI</name>
<dbReference type="PROSITE" id="PS50294">
    <property type="entry name" value="WD_REPEATS_REGION"/>
    <property type="match status" value="1"/>
</dbReference>
<dbReference type="GO" id="GO:0000466">
    <property type="term" value="P:maturation of 5.8S rRNA from tricistronic rRNA transcript (SSU-rRNA, 5.8S rRNA, LSU-rRNA)"/>
    <property type="evidence" value="ECO:0007669"/>
    <property type="project" value="UniProtKB-UniRule"/>
</dbReference>
<dbReference type="InterPro" id="IPR036322">
    <property type="entry name" value="WD40_repeat_dom_sf"/>
</dbReference>
<organism evidence="10 11">
    <name type="scientific">Austropuccinia psidii MF-1</name>
    <dbReference type="NCBI Taxonomy" id="1389203"/>
    <lineage>
        <taxon>Eukaryota</taxon>
        <taxon>Fungi</taxon>
        <taxon>Dikarya</taxon>
        <taxon>Basidiomycota</taxon>
        <taxon>Pucciniomycotina</taxon>
        <taxon>Pucciniomycetes</taxon>
        <taxon>Pucciniales</taxon>
        <taxon>Sphaerophragmiaceae</taxon>
        <taxon>Austropuccinia</taxon>
    </lineage>
</organism>
<dbReference type="GO" id="GO:0005730">
    <property type="term" value="C:nucleolus"/>
    <property type="evidence" value="ECO:0007669"/>
    <property type="project" value="UniProtKB-SubCell"/>
</dbReference>
<sequence length="481" mass="53597">MAATITQAPSASFATPSSTMIAVRLVTRSVRYAIPNAKYMVPSDWKRFQLSELINKVLEHSQPVPFDFVIQNQLLRTTINNFIQAHGLSTENVIEIEYLESVLPPKFLKSFEHDDWVSDLKISENGMFLTASYDSNLRLFSSSNITKPILTISGHQQSILSTCWVPRLKQDSSELGSIASAGMDRVIRIWKLSTTDQDLLASDQNYSYETTHVLALHNSPVSTIEACQNPHHPGRLVSGDWTGTLAFWDLTSSQGDRKLDLEDVETTKASTNEHSHLTKRRKKNEIGRSNQLVVSKEPQQVINAHQSKISGALFSKFDSSKVLTASHDHSVKRFDLETGVEEWSKIAGPEKCLLDIDECQGREGLLVTGCMDRTVCFWDCRETTQNISLVLHGHTGPVSSISSNPSSSNSLQILSGSYDGTCKIWDTRSVKQSLYTIKNPKDDNESLKREDLKVLTVGWNTEGNLLGFGGEDRNLAIHSVN</sequence>
<feature type="repeat" description="WD" evidence="7">
    <location>
        <begin position="391"/>
        <end position="435"/>
    </location>
</feature>
<keyword evidence="1 6" id="KW-0690">Ribosome biogenesis</keyword>
<keyword evidence="2 6" id="KW-0698">rRNA processing</keyword>
<feature type="region of interest" description="Disordered" evidence="8">
    <location>
        <begin position="267"/>
        <end position="289"/>
    </location>
</feature>
<dbReference type="InterPro" id="IPR012972">
    <property type="entry name" value="NLE"/>
</dbReference>
<dbReference type="EMBL" id="AVOT02000348">
    <property type="protein sequence ID" value="MBW0462431.1"/>
    <property type="molecule type" value="Genomic_DNA"/>
</dbReference>
<dbReference type="GO" id="GO:0030687">
    <property type="term" value="C:preribosome, large subunit precursor"/>
    <property type="evidence" value="ECO:0007669"/>
    <property type="project" value="UniProtKB-UniRule"/>
</dbReference>
<reference evidence="10" key="1">
    <citation type="submission" date="2021-03" db="EMBL/GenBank/DDBJ databases">
        <title>Draft genome sequence of rust myrtle Austropuccinia psidii MF-1, a brazilian biotype.</title>
        <authorList>
            <person name="Quecine M.C."/>
            <person name="Pachon D.M.R."/>
            <person name="Bonatelli M.L."/>
            <person name="Correr F.H."/>
            <person name="Franceschini L.M."/>
            <person name="Leite T.F."/>
            <person name="Margarido G.R.A."/>
            <person name="Almeida C.A."/>
            <person name="Ferrarezi J.A."/>
            <person name="Labate C.A."/>
        </authorList>
    </citation>
    <scope>NUCLEOTIDE SEQUENCE</scope>
    <source>
        <strain evidence="10">MF-1</strain>
    </source>
</reference>
<evidence type="ECO:0000256" key="2">
    <source>
        <dbReference type="ARBA" id="ARBA00022552"/>
    </source>
</evidence>